<keyword evidence="2" id="KW-1185">Reference proteome</keyword>
<evidence type="ECO:0000313" key="2">
    <source>
        <dbReference type="Proteomes" id="UP001211907"/>
    </source>
</evidence>
<accession>A0AAD5XIZ9</accession>
<dbReference type="Proteomes" id="UP001211907">
    <property type="component" value="Unassembled WGS sequence"/>
</dbReference>
<name>A0AAD5XIZ9_9FUNG</name>
<proteinExistence type="predicted"/>
<comment type="caution">
    <text evidence="1">The sequence shown here is derived from an EMBL/GenBank/DDBJ whole genome shotgun (WGS) entry which is preliminary data.</text>
</comment>
<protein>
    <submittedName>
        <fullName evidence="1">Uncharacterized protein</fullName>
    </submittedName>
</protein>
<dbReference type="AlphaFoldDB" id="A0AAD5XIZ9"/>
<reference evidence="1" key="1">
    <citation type="submission" date="2020-05" db="EMBL/GenBank/DDBJ databases">
        <title>Phylogenomic resolution of chytrid fungi.</title>
        <authorList>
            <person name="Stajich J.E."/>
            <person name="Amses K."/>
            <person name="Simmons R."/>
            <person name="Seto K."/>
            <person name="Myers J."/>
            <person name="Bonds A."/>
            <person name="Quandt C.A."/>
            <person name="Barry K."/>
            <person name="Liu P."/>
            <person name="Grigoriev I."/>
            <person name="Longcore J.E."/>
            <person name="James T.Y."/>
        </authorList>
    </citation>
    <scope>NUCLEOTIDE SEQUENCE</scope>
    <source>
        <strain evidence="1">JEL0513</strain>
    </source>
</reference>
<sequence>MTECSVCCTEERFGTVTVDALHLLAALAETHTRYLAKVAVDHAVLKARTAVALALPFSHPALHRATTTNNIHPATINRTPTASSQISALFMLAKTMQIYEDFFLVEDDNNNDSVRTHAGPKSAALLINPTENNHLLLSSGGASSAGQMLGLIKYQTNKIRQIFLKIYNLRGSKQWSGNDFKLKTTNKIVK</sequence>
<dbReference type="EMBL" id="JADGJH010000547">
    <property type="protein sequence ID" value="KAJ3126663.1"/>
    <property type="molecule type" value="Genomic_DNA"/>
</dbReference>
<gene>
    <name evidence="1" type="ORF">HK100_010134</name>
</gene>
<evidence type="ECO:0000313" key="1">
    <source>
        <dbReference type="EMBL" id="KAJ3126663.1"/>
    </source>
</evidence>
<organism evidence="1 2">
    <name type="scientific">Physocladia obscura</name>
    <dbReference type="NCBI Taxonomy" id="109957"/>
    <lineage>
        <taxon>Eukaryota</taxon>
        <taxon>Fungi</taxon>
        <taxon>Fungi incertae sedis</taxon>
        <taxon>Chytridiomycota</taxon>
        <taxon>Chytridiomycota incertae sedis</taxon>
        <taxon>Chytridiomycetes</taxon>
        <taxon>Chytridiales</taxon>
        <taxon>Chytriomycetaceae</taxon>
        <taxon>Physocladia</taxon>
    </lineage>
</organism>